<feature type="transmembrane region" description="Helical" evidence="15">
    <location>
        <begin position="321"/>
        <end position="342"/>
    </location>
</feature>
<evidence type="ECO:0000256" key="7">
    <source>
        <dbReference type="ARBA" id="ARBA00022847"/>
    </source>
</evidence>
<dbReference type="EMBL" id="JAGTTL010000039">
    <property type="protein sequence ID" value="KAK6292061.1"/>
    <property type="molecule type" value="Genomic_DNA"/>
</dbReference>
<keyword evidence="9" id="KW-0333">Golgi apparatus</keyword>
<keyword evidence="8 15" id="KW-1133">Transmembrane helix</keyword>
<feature type="transmembrane region" description="Helical" evidence="15">
    <location>
        <begin position="290"/>
        <end position="309"/>
    </location>
</feature>
<dbReference type="PANTHER" id="PTHR11360:SF19">
    <property type="entry name" value="MONOCARBOXYLATE TRANSPORTER 13"/>
    <property type="match status" value="1"/>
</dbReference>
<dbReference type="InterPro" id="IPR036259">
    <property type="entry name" value="MFS_trans_sf"/>
</dbReference>
<evidence type="ECO:0000256" key="2">
    <source>
        <dbReference type="ARBA" id="ARBA00004653"/>
    </source>
</evidence>
<dbReference type="PANTHER" id="PTHR11360">
    <property type="entry name" value="MONOCARBOXYLATE TRANSPORTER"/>
    <property type="match status" value="1"/>
</dbReference>
<dbReference type="InterPro" id="IPR050327">
    <property type="entry name" value="Proton-linked_MCT"/>
</dbReference>
<organism evidence="17 18">
    <name type="scientific">Coregonus suidteri</name>
    <dbReference type="NCBI Taxonomy" id="861788"/>
    <lineage>
        <taxon>Eukaryota</taxon>
        <taxon>Metazoa</taxon>
        <taxon>Chordata</taxon>
        <taxon>Craniata</taxon>
        <taxon>Vertebrata</taxon>
        <taxon>Euteleostomi</taxon>
        <taxon>Actinopterygii</taxon>
        <taxon>Neopterygii</taxon>
        <taxon>Teleostei</taxon>
        <taxon>Protacanthopterygii</taxon>
        <taxon>Salmoniformes</taxon>
        <taxon>Salmonidae</taxon>
        <taxon>Coregoninae</taxon>
        <taxon>Coregonus</taxon>
    </lineage>
</organism>
<evidence type="ECO:0000256" key="14">
    <source>
        <dbReference type="SAM" id="MobiDB-lite"/>
    </source>
</evidence>
<dbReference type="Gene3D" id="1.20.1250.20">
    <property type="entry name" value="MFS general substrate transporter like domains"/>
    <property type="match status" value="2"/>
</dbReference>
<feature type="transmembrane region" description="Helical" evidence="15">
    <location>
        <begin position="108"/>
        <end position="126"/>
    </location>
</feature>
<evidence type="ECO:0000256" key="15">
    <source>
        <dbReference type="SAM" id="Phobius"/>
    </source>
</evidence>
<evidence type="ECO:0000256" key="12">
    <source>
        <dbReference type="ARBA" id="ARBA00073869"/>
    </source>
</evidence>
<dbReference type="InterPro" id="IPR048233">
    <property type="entry name" value="MFS_MCT_13"/>
</dbReference>
<dbReference type="AlphaFoldDB" id="A0AAN8KSY9"/>
<dbReference type="InterPro" id="IPR011701">
    <property type="entry name" value="MFS"/>
</dbReference>
<dbReference type="GO" id="GO:0008028">
    <property type="term" value="F:monocarboxylic acid transmembrane transporter activity"/>
    <property type="evidence" value="ECO:0007669"/>
    <property type="project" value="TreeGrafter"/>
</dbReference>
<evidence type="ECO:0000256" key="8">
    <source>
        <dbReference type="ARBA" id="ARBA00022989"/>
    </source>
</evidence>
<evidence type="ECO:0000313" key="17">
    <source>
        <dbReference type="EMBL" id="KAK6292061.1"/>
    </source>
</evidence>
<evidence type="ECO:0000313" key="18">
    <source>
        <dbReference type="Proteomes" id="UP001356427"/>
    </source>
</evidence>
<dbReference type="Pfam" id="PF07690">
    <property type="entry name" value="MFS_1"/>
    <property type="match status" value="1"/>
</dbReference>
<dbReference type="Proteomes" id="UP001356427">
    <property type="component" value="Unassembled WGS sequence"/>
</dbReference>
<keyword evidence="6 15" id="KW-0812">Transmembrane</keyword>
<reference evidence="17 18" key="1">
    <citation type="submission" date="2021-04" db="EMBL/GenBank/DDBJ databases">
        <authorList>
            <person name="De Guttry C."/>
            <person name="Zahm M."/>
            <person name="Klopp C."/>
            <person name="Cabau C."/>
            <person name="Louis A."/>
            <person name="Berthelot C."/>
            <person name="Parey E."/>
            <person name="Roest Crollius H."/>
            <person name="Montfort J."/>
            <person name="Robinson-Rechavi M."/>
            <person name="Bucao C."/>
            <person name="Bouchez O."/>
            <person name="Gislard M."/>
            <person name="Lluch J."/>
            <person name="Milhes M."/>
            <person name="Lampietro C."/>
            <person name="Lopez Roques C."/>
            <person name="Donnadieu C."/>
            <person name="Braasch I."/>
            <person name="Desvignes T."/>
            <person name="Postlethwait J."/>
            <person name="Bobe J."/>
            <person name="Wedekind C."/>
            <person name="Guiguen Y."/>
        </authorList>
    </citation>
    <scope>NUCLEOTIDE SEQUENCE [LARGE SCALE GENOMIC DNA]</scope>
    <source>
        <strain evidence="17">Cs_M1</strain>
        <tissue evidence="17">Blood</tissue>
    </source>
</reference>
<comment type="function">
    <text evidence="11">Proton-linked monocarboxylate transporter. May catalyze the transport of monocarboxylates across the plasma membrane.</text>
</comment>
<keyword evidence="7" id="KW-0769">Symport</keyword>
<accession>A0AAN8KSY9</accession>
<evidence type="ECO:0000256" key="4">
    <source>
        <dbReference type="ARBA" id="ARBA00022448"/>
    </source>
</evidence>
<gene>
    <name evidence="17" type="ORF">J4Q44_G00378460</name>
</gene>
<comment type="caution">
    <text evidence="17">The sequence shown here is derived from an EMBL/GenBank/DDBJ whole genome shotgun (WGS) entry which is preliminary data.</text>
</comment>
<comment type="similarity">
    <text evidence="3">Belongs to the major facilitator superfamily. Monocarboxylate porter (TC 2.A.1.13) family.</text>
</comment>
<keyword evidence="18" id="KW-1185">Reference proteome</keyword>
<sequence>MSYLHCVAWILPSSQTFKRAEDNKPTFASSSLESGDHPAVSHTSQPWPSCRPTRRPRPRASQQPQKFVRYFGESAQAVSWITSIGVAMQQCVSPVGTALCKAYGARPVVMAGGCLSALGFILASQATCVTHLYLTMGVISGSGWALVFTPMVASVMQYFTRQRSLAMALGFTGVGLSSFAFSPLFQLLVEMYAWRGALLILGGLSLNMVACGALIRPLGAHKAVAALAPGESALSCASIFHRAYSYLELSLLFQRPFLTYSLAITFFNCGYFVPYVHLVAHSRHEGFSQYQAAFVISATGVTDILGRVVSGWASDLGRLRLPHMLVLWTGLLGLFLLLLPLGSLGGSYLGLLTVSLAYGFCAGAMTPLVFAVVPEIVGMERMLGALGLLQMIESLGGLLGAPLSGLLKDLTGSYTASFLVAGGFLLLGTMVTATLPHFFSCTDPCHLQRHAGNHNNKQQNQQSPESGLMTNSISEKLNHIDTIPYSKPQLDRNSLQVEPEVYMPLNHSRTDDATTKC</sequence>
<dbReference type="GO" id="GO:0005886">
    <property type="term" value="C:plasma membrane"/>
    <property type="evidence" value="ECO:0007669"/>
    <property type="project" value="UniProtKB-SubCell"/>
</dbReference>
<feature type="transmembrane region" description="Helical" evidence="15">
    <location>
        <begin position="132"/>
        <end position="153"/>
    </location>
</feature>
<evidence type="ECO:0000256" key="11">
    <source>
        <dbReference type="ARBA" id="ARBA00059080"/>
    </source>
</evidence>
<dbReference type="CDD" id="cd17423">
    <property type="entry name" value="MFS_MCT11_13"/>
    <property type="match status" value="1"/>
</dbReference>
<feature type="transmembrane region" description="Helical" evidence="15">
    <location>
        <begin position="385"/>
        <end position="404"/>
    </location>
</feature>
<evidence type="ECO:0000256" key="5">
    <source>
        <dbReference type="ARBA" id="ARBA00022475"/>
    </source>
</evidence>
<evidence type="ECO:0000256" key="6">
    <source>
        <dbReference type="ARBA" id="ARBA00022692"/>
    </source>
</evidence>
<feature type="transmembrane region" description="Helical" evidence="15">
    <location>
        <begin position="348"/>
        <end position="373"/>
    </location>
</feature>
<dbReference type="GO" id="GO:0000139">
    <property type="term" value="C:Golgi membrane"/>
    <property type="evidence" value="ECO:0007669"/>
    <property type="project" value="UniProtKB-SubCell"/>
</dbReference>
<dbReference type="SUPFAM" id="SSF103473">
    <property type="entry name" value="MFS general substrate transporter"/>
    <property type="match status" value="1"/>
</dbReference>
<keyword evidence="10 15" id="KW-0472">Membrane</keyword>
<keyword evidence="4" id="KW-0813">Transport</keyword>
<name>A0AAN8KSY9_9TELE</name>
<evidence type="ECO:0000259" key="16">
    <source>
        <dbReference type="PROSITE" id="PS50850"/>
    </source>
</evidence>
<protein>
    <recommendedName>
        <fullName evidence="12">Monocarboxylate transporter 13</fullName>
    </recommendedName>
    <alternativeName>
        <fullName evidence="13">Solute carrier family 16 member 13</fullName>
    </alternativeName>
</protein>
<evidence type="ECO:0000256" key="9">
    <source>
        <dbReference type="ARBA" id="ARBA00023034"/>
    </source>
</evidence>
<feature type="region of interest" description="Disordered" evidence="14">
    <location>
        <begin position="26"/>
        <end position="62"/>
    </location>
</feature>
<keyword evidence="5" id="KW-1003">Cell membrane</keyword>
<dbReference type="GO" id="GO:0015293">
    <property type="term" value="F:symporter activity"/>
    <property type="evidence" value="ECO:0007669"/>
    <property type="project" value="UniProtKB-KW"/>
</dbReference>
<dbReference type="PROSITE" id="PS50850">
    <property type="entry name" value="MFS"/>
    <property type="match status" value="1"/>
</dbReference>
<feature type="transmembrane region" description="Helical" evidence="15">
    <location>
        <begin position="257"/>
        <end position="278"/>
    </location>
</feature>
<feature type="transmembrane region" description="Helical" evidence="15">
    <location>
        <begin position="192"/>
        <end position="215"/>
    </location>
</feature>
<comment type="subcellular location">
    <subcellularLocation>
        <location evidence="1">Cell membrane</location>
        <topology evidence="1">Multi-pass membrane protein</topology>
    </subcellularLocation>
    <subcellularLocation>
        <location evidence="2">Golgi apparatus membrane</location>
        <topology evidence="2">Multi-pass membrane protein</topology>
    </subcellularLocation>
</comment>
<dbReference type="FunFam" id="1.20.1250.20:FF:000163">
    <property type="entry name" value="Putative monocarboxylate transporter 13"/>
    <property type="match status" value="1"/>
</dbReference>
<feature type="transmembrane region" description="Helical" evidence="15">
    <location>
        <begin position="416"/>
        <end position="439"/>
    </location>
</feature>
<feature type="domain" description="Major facilitator superfamily (MFS) profile" evidence="16">
    <location>
        <begin position="1"/>
        <end position="440"/>
    </location>
</feature>
<feature type="transmembrane region" description="Helical" evidence="15">
    <location>
        <begin position="165"/>
        <end position="186"/>
    </location>
</feature>
<proteinExistence type="inferred from homology"/>
<dbReference type="InterPro" id="IPR020846">
    <property type="entry name" value="MFS_dom"/>
</dbReference>
<evidence type="ECO:0000256" key="1">
    <source>
        <dbReference type="ARBA" id="ARBA00004651"/>
    </source>
</evidence>
<evidence type="ECO:0000256" key="10">
    <source>
        <dbReference type="ARBA" id="ARBA00023136"/>
    </source>
</evidence>
<evidence type="ECO:0000256" key="13">
    <source>
        <dbReference type="ARBA" id="ARBA00078721"/>
    </source>
</evidence>
<evidence type="ECO:0000256" key="3">
    <source>
        <dbReference type="ARBA" id="ARBA00006727"/>
    </source>
</evidence>